<dbReference type="InterPro" id="IPR039420">
    <property type="entry name" value="WalR-like"/>
</dbReference>
<dbReference type="Gene3D" id="3.40.50.2300">
    <property type="match status" value="1"/>
</dbReference>
<evidence type="ECO:0000256" key="1">
    <source>
        <dbReference type="ARBA" id="ARBA00018672"/>
    </source>
</evidence>
<dbReference type="RefSeq" id="WP_066621681.1">
    <property type="nucleotide sequence ID" value="NZ_FQXL01000004.1"/>
</dbReference>
<evidence type="ECO:0000259" key="9">
    <source>
        <dbReference type="PROSITE" id="PS50110"/>
    </source>
</evidence>
<dbReference type="InterPro" id="IPR011006">
    <property type="entry name" value="CheY-like_superfamily"/>
</dbReference>
<sequence length="218" mass="24369">MIKILLVDDMRIVRECLKMIIEKNSDFEVVGSACNGLEAIEMCKKCKPDVILMDVIMPELNGIDAIMKIREENKKVKILVLSSIGDEDNIMKSIKNGADGYVLKDIGAEELILAIQCINKGLSFVHKNAYSINISNNSDKMNKINSEKQIKINSIFNELTNREKSVLELVAEGMSNEEIAVALNISEGRVRNVVSILISKFMLNSRTQLAVTAVKFYL</sequence>
<organism evidence="10 11">
    <name type="scientific">Clostridium magnum DSM 2767</name>
    <dbReference type="NCBI Taxonomy" id="1121326"/>
    <lineage>
        <taxon>Bacteria</taxon>
        <taxon>Bacillati</taxon>
        <taxon>Bacillota</taxon>
        <taxon>Clostridia</taxon>
        <taxon>Eubacteriales</taxon>
        <taxon>Clostridiaceae</taxon>
        <taxon>Clostridium</taxon>
    </lineage>
</organism>
<keyword evidence="2 7" id="KW-0597">Phosphoprotein</keyword>
<dbReference type="EMBL" id="LWAE01000002">
    <property type="protein sequence ID" value="KZL92297.1"/>
    <property type="molecule type" value="Genomic_DNA"/>
</dbReference>
<dbReference type="InterPro" id="IPR058245">
    <property type="entry name" value="NreC/VraR/RcsB-like_REC"/>
</dbReference>
<dbReference type="SUPFAM" id="SSF52172">
    <property type="entry name" value="CheY-like"/>
    <property type="match status" value="1"/>
</dbReference>
<dbReference type="InterPro" id="IPR016032">
    <property type="entry name" value="Sig_transdc_resp-reg_C-effctor"/>
</dbReference>
<protein>
    <recommendedName>
        <fullName evidence="1">Stage 0 sporulation protein A homolog</fullName>
    </recommendedName>
</protein>
<dbReference type="PANTHER" id="PTHR43214">
    <property type="entry name" value="TWO-COMPONENT RESPONSE REGULATOR"/>
    <property type="match status" value="1"/>
</dbReference>
<name>A0A162T6H7_9CLOT</name>
<dbReference type="STRING" id="1121326.CLMAG_21060"/>
<keyword evidence="11" id="KW-1185">Reference proteome</keyword>
<dbReference type="Pfam" id="PF00196">
    <property type="entry name" value="GerE"/>
    <property type="match status" value="1"/>
</dbReference>
<keyword evidence="5" id="KW-0804">Transcription</keyword>
<evidence type="ECO:0000313" key="10">
    <source>
        <dbReference type="EMBL" id="KZL92297.1"/>
    </source>
</evidence>
<dbReference type="PANTHER" id="PTHR43214:SF43">
    <property type="entry name" value="TWO-COMPONENT RESPONSE REGULATOR"/>
    <property type="match status" value="1"/>
</dbReference>
<gene>
    <name evidence="10" type="primary">degU</name>
    <name evidence="10" type="ORF">CLMAG_21060</name>
</gene>
<evidence type="ECO:0000256" key="4">
    <source>
        <dbReference type="ARBA" id="ARBA00023125"/>
    </source>
</evidence>
<comment type="caution">
    <text evidence="10">The sequence shown here is derived from an EMBL/GenBank/DDBJ whole genome shotgun (WGS) entry which is preliminary data.</text>
</comment>
<evidence type="ECO:0000259" key="8">
    <source>
        <dbReference type="PROSITE" id="PS50043"/>
    </source>
</evidence>
<dbReference type="GO" id="GO:0000160">
    <property type="term" value="P:phosphorelay signal transduction system"/>
    <property type="evidence" value="ECO:0007669"/>
    <property type="project" value="InterPro"/>
</dbReference>
<dbReference type="GO" id="GO:0006355">
    <property type="term" value="P:regulation of DNA-templated transcription"/>
    <property type="evidence" value="ECO:0007669"/>
    <property type="project" value="InterPro"/>
</dbReference>
<dbReference type="AlphaFoldDB" id="A0A162T6H7"/>
<dbReference type="PROSITE" id="PS50043">
    <property type="entry name" value="HTH_LUXR_2"/>
    <property type="match status" value="1"/>
</dbReference>
<dbReference type="InterPro" id="IPR001789">
    <property type="entry name" value="Sig_transdc_resp-reg_receiver"/>
</dbReference>
<evidence type="ECO:0000256" key="5">
    <source>
        <dbReference type="ARBA" id="ARBA00023163"/>
    </source>
</evidence>
<evidence type="ECO:0000313" key="11">
    <source>
        <dbReference type="Proteomes" id="UP000076603"/>
    </source>
</evidence>
<evidence type="ECO:0000256" key="3">
    <source>
        <dbReference type="ARBA" id="ARBA00023015"/>
    </source>
</evidence>
<evidence type="ECO:0000256" key="6">
    <source>
        <dbReference type="ARBA" id="ARBA00024867"/>
    </source>
</evidence>
<evidence type="ECO:0000256" key="7">
    <source>
        <dbReference type="PROSITE-ProRule" id="PRU00169"/>
    </source>
</evidence>
<dbReference type="Proteomes" id="UP000076603">
    <property type="component" value="Unassembled WGS sequence"/>
</dbReference>
<dbReference type="Pfam" id="PF00072">
    <property type="entry name" value="Response_reg"/>
    <property type="match status" value="1"/>
</dbReference>
<dbReference type="OrthoDB" id="9779069at2"/>
<dbReference type="PATRIC" id="fig|1121326.3.peg.2097"/>
<evidence type="ECO:0000256" key="2">
    <source>
        <dbReference type="ARBA" id="ARBA00022553"/>
    </source>
</evidence>
<dbReference type="PROSITE" id="PS50110">
    <property type="entry name" value="RESPONSE_REGULATORY"/>
    <property type="match status" value="1"/>
</dbReference>
<comment type="function">
    <text evidence="6">May play the central regulatory role in sporulation. It may be an element of the effector pathway responsible for the activation of sporulation genes in response to nutritional stress. Spo0A may act in concert with spo0H (a sigma factor) to control the expression of some genes that are critical to the sporulation process.</text>
</comment>
<feature type="domain" description="HTH luxR-type" evidence="8">
    <location>
        <begin position="152"/>
        <end position="217"/>
    </location>
</feature>
<dbReference type="InterPro" id="IPR000792">
    <property type="entry name" value="Tscrpt_reg_LuxR_C"/>
</dbReference>
<keyword evidence="4" id="KW-0238">DNA-binding</keyword>
<dbReference type="GO" id="GO:0003677">
    <property type="term" value="F:DNA binding"/>
    <property type="evidence" value="ECO:0007669"/>
    <property type="project" value="UniProtKB-KW"/>
</dbReference>
<dbReference type="SUPFAM" id="SSF46894">
    <property type="entry name" value="C-terminal effector domain of the bipartite response regulators"/>
    <property type="match status" value="1"/>
</dbReference>
<dbReference type="SMART" id="SM00448">
    <property type="entry name" value="REC"/>
    <property type="match status" value="1"/>
</dbReference>
<reference evidence="10 11" key="1">
    <citation type="submission" date="2016-04" db="EMBL/GenBank/DDBJ databases">
        <title>Genome sequence of Clostridium magnum DSM 2767.</title>
        <authorList>
            <person name="Poehlein A."/>
            <person name="Uhlig R."/>
            <person name="Fischer R."/>
            <person name="Bahl H."/>
            <person name="Daniel R."/>
        </authorList>
    </citation>
    <scope>NUCLEOTIDE SEQUENCE [LARGE SCALE GENOMIC DNA]</scope>
    <source>
        <strain evidence="10 11">DSM 2767</strain>
    </source>
</reference>
<keyword evidence="3" id="KW-0805">Transcription regulation</keyword>
<dbReference type="PRINTS" id="PR00038">
    <property type="entry name" value="HTHLUXR"/>
</dbReference>
<proteinExistence type="predicted"/>
<accession>A0A162T6H7</accession>
<dbReference type="SMART" id="SM00421">
    <property type="entry name" value="HTH_LUXR"/>
    <property type="match status" value="1"/>
</dbReference>
<feature type="domain" description="Response regulatory" evidence="9">
    <location>
        <begin position="3"/>
        <end position="119"/>
    </location>
</feature>
<dbReference type="CDD" id="cd06170">
    <property type="entry name" value="LuxR_C_like"/>
    <property type="match status" value="1"/>
</dbReference>
<feature type="modified residue" description="4-aspartylphosphate" evidence="7">
    <location>
        <position position="54"/>
    </location>
</feature>
<dbReference type="CDD" id="cd17535">
    <property type="entry name" value="REC_NarL-like"/>
    <property type="match status" value="1"/>
</dbReference>